<dbReference type="PANTHER" id="PTHR42032:SF1">
    <property type="entry name" value="YALI0E30679P"/>
    <property type="match status" value="1"/>
</dbReference>
<feature type="compositionally biased region" description="Polar residues" evidence="1">
    <location>
        <begin position="448"/>
        <end position="465"/>
    </location>
</feature>
<dbReference type="GeneID" id="43596574"/>
<dbReference type="RefSeq" id="XP_031872041.1">
    <property type="nucleotide sequence ID" value="XM_032012348.1"/>
</dbReference>
<evidence type="ECO:0000313" key="3">
    <source>
        <dbReference type="EMBL" id="RDL39385.1"/>
    </source>
</evidence>
<proteinExistence type="predicted"/>
<feature type="compositionally biased region" description="Polar residues" evidence="1">
    <location>
        <begin position="9"/>
        <end position="19"/>
    </location>
</feature>
<dbReference type="STRING" id="2656787.A0A370TV20"/>
<feature type="transmembrane region" description="Helical" evidence="2">
    <location>
        <begin position="107"/>
        <end position="140"/>
    </location>
</feature>
<dbReference type="AlphaFoldDB" id="A0A370TV20"/>
<keyword evidence="2" id="KW-1133">Transmembrane helix</keyword>
<dbReference type="OrthoDB" id="5422510at2759"/>
<protein>
    <submittedName>
        <fullName evidence="3">Uncharacterized protein</fullName>
    </submittedName>
</protein>
<feature type="region of interest" description="Disordered" evidence="1">
    <location>
        <begin position="171"/>
        <end position="211"/>
    </location>
</feature>
<evidence type="ECO:0000256" key="2">
    <source>
        <dbReference type="SAM" id="Phobius"/>
    </source>
</evidence>
<organism evidence="3 4">
    <name type="scientific">Venustampulla echinocandica</name>
    <dbReference type="NCBI Taxonomy" id="2656787"/>
    <lineage>
        <taxon>Eukaryota</taxon>
        <taxon>Fungi</taxon>
        <taxon>Dikarya</taxon>
        <taxon>Ascomycota</taxon>
        <taxon>Pezizomycotina</taxon>
        <taxon>Leotiomycetes</taxon>
        <taxon>Helotiales</taxon>
        <taxon>Pleuroascaceae</taxon>
        <taxon>Venustampulla</taxon>
    </lineage>
</organism>
<gene>
    <name evidence="3" type="ORF">BP5553_03725</name>
</gene>
<evidence type="ECO:0000313" key="4">
    <source>
        <dbReference type="Proteomes" id="UP000254866"/>
    </source>
</evidence>
<dbReference type="Proteomes" id="UP000254866">
    <property type="component" value="Unassembled WGS sequence"/>
</dbReference>
<accession>A0A370TV20</accession>
<feature type="compositionally biased region" description="Basic and acidic residues" evidence="1">
    <location>
        <begin position="183"/>
        <end position="193"/>
    </location>
</feature>
<evidence type="ECO:0000256" key="1">
    <source>
        <dbReference type="SAM" id="MobiDB-lite"/>
    </source>
</evidence>
<feature type="region of interest" description="Disordered" evidence="1">
    <location>
        <begin position="1"/>
        <end position="65"/>
    </location>
</feature>
<feature type="transmembrane region" description="Helical" evidence="2">
    <location>
        <begin position="222"/>
        <end position="239"/>
    </location>
</feature>
<dbReference type="EMBL" id="NPIC01000002">
    <property type="protein sequence ID" value="RDL39385.1"/>
    <property type="molecule type" value="Genomic_DNA"/>
</dbReference>
<dbReference type="PANTHER" id="PTHR42032">
    <property type="entry name" value="YALI0E30679P"/>
    <property type="match status" value="1"/>
</dbReference>
<sequence length="481" mass="53187">MGGTETPARKTTASLSPSGASIRRASTFDDSTPEFQRRPLGNRLSTNPDVHRSSSSRRRRSSNFSEYSLNEARKSFQSSTDELLLPKPRTADRELGHDSSPWDSVPLAFALLPAIGGMLFTNGSLVITDIILLGLAAIFLNWSVRLPWDWYHSAQAIRAKETGIEDQIFHEESDDDDPSFAHADSDEVPKAETTEAPESSQKPVPPSPAHEAARRELYRHELLALLSCFLFPVLGAYLLHTLRSQLSRPSEGLVSNYNLTIFLLASELRPMAHLVRLIQSRTLHLQRVVASNPHSSTIGRANNAPDDIIRRLEELEARISADEPSPPSEPVLNNKQTAILVTEVLKKLQPELDALNRAVRRYEKRATLHAFQIESRLLDLDARLGDAISLAAAAANNGNRNRKFTTVVVEWAATAVMLPFQALTSAASLPFKAIGVFIKFARPKIASHNSDNTSKNTNGKYTSYGRTGDGPRSQGRMMKKQ</sequence>
<reference evidence="3 4" key="1">
    <citation type="journal article" date="2018" name="IMA Fungus">
        <title>IMA Genome-F 9: Draft genome sequence of Annulohypoxylon stygium, Aspergillus mulundensis, Berkeleyomyces basicola (syn. Thielaviopsis basicola), Ceratocystis smalleyi, two Cercospora beticola strains, Coleophoma cylindrospora, Fusarium fracticaudum, Phialophora cf. hyalina, and Morchella septimelata.</title>
        <authorList>
            <person name="Wingfield B.D."/>
            <person name="Bills G.F."/>
            <person name="Dong Y."/>
            <person name="Huang W."/>
            <person name="Nel W.J."/>
            <person name="Swalarsk-Parry B.S."/>
            <person name="Vaghefi N."/>
            <person name="Wilken P.M."/>
            <person name="An Z."/>
            <person name="de Beer Z.W."/>
            <person name="De Vos L."/>
            <person name="Chen L."/>
            <person name="Duong T.A."/>
            <person name="Gao Y."/>
            <person name="Hammerbacher A."/>
            <person name="Kikkert J.R."/>
            <person name="Li Y."/>
            <person name="Li H."/>
            <person name="Li K."/>
            <person name="Li Q."/>
            <person name="Liu X."/>
            <person name="Ma X."/>
            <person name="Naidoo K."/>
            <person name="Pethybridge S.J."/>
            <person name="Sun J."/>
            <person name="Steenkamp E.T."/>
            <person name="van der Nest M.A."/>
            <person name="van Wyk S."/>
            <person name="Wingfield M.J."/>
            <person name="Xiong C."/>
            <person name="Yue Q."/>
            <person name="Zhang X."/>
        </authorList>
    </citation>
    <scope>NUCLEOTIDE SEQUENCE [LARGE SCALE GENOMIC DNA]</scope>
    <source>
        <strain evidence="3 4">BP 5553</strain>
    </source>
</reference>
<keyword evidence="2" id="KW-0812">Transmembrane</keyword>
<name>A0A370TV20_9HELO</name>
<keyword evidence="2" id="KW-0472">Membrane</keyword>
<comment type="caution">
    <text evidence="3">The sequence shown here is derived from an EMBL/GenBank/DDBJ whole genome shotgun (WGS) entry which is preliminary data.</text>
</comment>
<keyword evidence="4" id="KW-1185">Reference proteome</keyword>
<feature type="region of interest" description="Disordered" evidence="1">
    <location>
        <begin position="448"/>
        <end position="481"/>
    </location>
</feature>